<feature type="chain" id="PRO_5012207950" evidence="3">
    <location>
        <begin position="19"/>
        <end position="492"/>
    </location>
</feature>
<keyword evidence="2" id="KW-0472">Membrane</keyword>
<dbReference type="AlphaFoldDB" id="A0A1Q2YG82"/>
<keyword evidence="3" id="KW-0732">Signal</keyword>
<name>A0A1Q2YG82_9ASCO</name>
<evidence type="ECO:0000313" key="5">
    <source>
        <dbReference type="Proteomes" id="UP000186136"/>
    </source>
</evidence>
<accession>A0A1Q2YG82</accession>
<evidence type="ECO:0000256" key="2">
    <source>
        <dbReference type="SAM" id="Phobius"/>
    </source>
</evidence>
<evidence type="ECO:0000313" key="4">
    <source>
        <dbReference type="EMBL" id="GAV28485.1"/>
    </source>
</evidence>
<dbReference type="OrthoDB" id="3995925at2759"/>
<keyword evidence="5" id="KW-1185">Reference proteome</keyword>
<dbReference type="EMBL" id="BDGI01000069">
    <property type="protein sequence ID" value="GAV28485.1"/>
    <property type="molecule type" value="Genomic_DNA"/>
</dbReference>
<keyword evidence="2" id="KW-0812">Transmembrane</keyword>
<gene>
    <name evidence="4" type="ORF">PMKS-001956</name>
</gene>
<feature type="compositionally biased region" description="Basic and acidic residues" evidence="1">
    <location>
        <begin position="160"/>
        <end position="170"/>
    </location>
</feature>
<feature type="signal peptide" evidence="3">
    <location>
        <begin position="1"/>
        <end position="18"/>
    </location>
</feature>
<organism evidence="4 5">
    <name type="scientific">Pichia membranifaciens</name>
    <dbReference type="NCBI Taxonomy" id="4926"/>
    <lineage>
        <taxon>Eukaryota</taxon>
        <taxon>Fungi</taxon>
        <taxon>Dikarya</taxon>
        <taxon>Ascomycota</taxon>
        <taxon>Saccharomycotina</taxon>
        <taxon>Pichiomycetes</taxon>
        <taxon>Pichiales</taxon>
        <taxon>Pichiaceae</taxon>
        <taxon>Pichia</taxon>
    </lineage>
</organism>
<feature type="compositionally biased region" description="Acidic residues" evidence="1">
    <location>
        <begin position="171"/>
        <end position="188"/>
    </location>
</feature>
<dbReference type="Proteomes" id="UP000186136">
    <property type="component" value="Unassembled WGS sequence"/>
</dbReference>
<keyword evidence="2" id="KW-1133">Transmembrane helix</keyword>
<feature type="region of interest" description="Disordered" evidence="1">
    <location>
        <begin position="320"/>
        <end position="339"/>
    </location>
</feature>
<comment type="caution">
    <text evidence="4">The sequence shown here is derived from an EMBL/GenBank/DDBJ whole genome shotgun (WGS) entry which is preliminary data.</text>
</comment>
<evidence type="ECO:0000256" key="1">
    <source>
        <dbReference type="SAM" id="MobiDB-lite"/>
    </source>
</evidence>
<protein>
    <submittedName>
        <fullName evidence="4">Uncharacterized protein</fullName>
    </submittedName>
</protein>
<proteinExistence type="predicted"/>
<reference evidence="4 5" key="1">
    <citation type="submission" date="2016-08" db="EMBL/GenBank/DDBJ databases">
        <title>Whole genome shotgun sequence of Pichia membranifaciens KS47-1.</title>
        <authorList>
            <person name="Konishi M."/>
            <person name="Ishida M."/>
            <person name="Arakawa T."/>
            <person name="Kato Y."/>
            <person name="Horiuchi J."/>
        </authorList>
    </citation>
    <scope>NUCLEOTIDE SEQUENCE [LARGE SCALE GENOMIC DNA]</scope>
    <source>
        <strain evidence="4 5">KS47-1</strain>
    </source>
</reference>
<feature type="transmembrane region" description="Helical" evidence="2">
    <location>
        <begin position="472"/>
        <end position="491"/>
    </location>
</feature>
<feature type="region of interest" description="Disordered" evidence="1">
    <location>
        <begin position="151"/>
        <end position="189"/>
    </location>
</feature>
<evidence type="ECO:0000256" key="3">
    <source>
        <dbReference type="SAM" id="SignalP"/>
    </source>
</evidence>
<sequence length="492" mass="54443">MKFLNYLFLSEFIVPAFSLVLAKQPNGLGDSNRDELSHATAHGIFKTILDNREFGSTFVKFSEWKSPSGEIYVVPSAEEDADMASAALGLGYRFIRNDNSVVQSSDIANVVKIEEKNISAAGFPLGWLKHDDSPTADDFFPFGSKKFMRIGVNKNSPDQHGTDEMVKKEEANEDEEEDGGTSSEDEDTSNFGLFHWFEDEDDCNVNEKTNKLLNTDQLLFAGVGDIDMQPEIEQRDLETSTRLLTVYTTTTVTSVHGITITQTADPTTTHNEKWVSTSTTDLYNDETNSDYSEDGSDESTEIATLTDHEPFTFTTPVTTHEHLENPQTESEVISTSENNIPTGTWTLEIITSIIDAEGKPSETLAEYTKTTPVWTSPESWNSYPFSVTETEHVEQPATSSLTFENTTISVTSTFVHPSSKFSSFKQFETSSSYKNNTMSSKSSGADESIYTRTKVTNASLMTTSENLAHSQGGYWASLFGLILAVFSGVILI</sequence>
<feature type="compositionally biased region" description="Polar residues" evidence="1">
    <location>
        <begin position="325"/>
        <end position="339"/>
    </location>
</feature>